<dbReference type="OrthoDB" id="3223244at2"/>
<feature type="transmembrane region" description="Helical" evidence="7">
    <location>
        <begin position="602"/>
        <end position="625"/>
    </location>
</feature>
<feature type="transmembrane region" description="Helical" evidence="7">
    <location>
        <begin position="232"/>
        <end position="253"/>
    </location>
</feature>
<dbReference type="RefSeq" id="WP_012854961.1">
    <property type="nucleotide sequence ID" value="NC_013510.1"/>
</dbReference>
<dbReference type="InterPro" id="IPR003838">
    <property type="entry name" value="ABC3_permease_C"/>
</dbReference>
<keyword evidence="5 7" id="KW-1133">Transmembrane helix</keyword>
<feature type="transmembrane region" description="Helical" evidence="7">
    <location>
        <begin position="564"/>
        <end position="590"/>
    </location>
</feature>
<comment type="subcellular location">
    <subcellularLocation>
        <location evidence="1">Cell membrane</location>
        <topology evidence="1">Multi-pass membrane protein</topology>
    </subcellularLocation>
</comment>
<reference evidence="9 10" key="1">
    <citation type="journal article" date="2011" name="Stand. Genomic Sci.">
        <title>Complete genome sequence of Thermomonospora curvata type strain (B9).</title>
        <authorList>
            <person name="Chertkov O."/>
            <person name="Sikorski J."/>
            <person name="Nolan M."/>
            <person name="Lapidus A."/>
            <person name="Lucas S."/>
            <person name="Del Rio T.G."/>
            <person name="Tice H."/>
            <person name="Cheng J.F."/>
            <person name="Goodwin L."/>
            <person name="Pitluck S."/>
            <person name="Liolios K."/>
            <person name="Ivanova N."/>
            <person name="Mavromatis K."/>
            <person name="Mikhailova N."/>
            <person name="Ovchinnikova G."/>
            <person name="Pati A."/>
            <person name="Chen A."/>
            <person name="Palaniappan K."/>
            <person name="Djao O.D."/>
            <person name="Land M."/>
            <person name="Hauser L."/>
            <person name="Chang Y.J."/>
            <person name="Jeffries C.D."/>
            <person name="Brettin T."/>
            <person name="Han C."/>
            <person name="Detter J.C."/>
            <person name="Rohde M."/>
            <person name="Goker M."/>
            <person name="Woyke T."/>
            <person name="Bristow J."/>
            <person name="Eisen J.A."/>
            <person name="Markowitz V."/>
            <person name="Hugenholtz P."/>
            <person name="Klenk H.P."/>
            <person name="Kyrpides N.C."/>
        </authorList>
    </citation>
    <scope>NUCLEOTIDE SEQUENCE [LARGE SCALE GENOMIC DNA]</scope>
    <source>
        <strain evidence="10">ATCC 19995 / DSM 43183 / JCM 3096 / KCTC 9072 / NBRC 15933 / NCIMB 10081 / Henssen B9</strain>
    </source>
</reference>
<keyword evidence="3" id="KW-1003">Cell membrane</keyword>
<evidence type="ECO:0000259" key="8">
    <source>
        <dbReference type="Pfam" id="PF02687"/>
    </source>
</evidence>
<keyword evidence="6 7" id="KW-0472">Membrane</keyword>
<dbReference type="AlphaFoldDB" id="D1A681"/>
<dbReference type="eggNOG" id="COG0577">
    <property type="taxonomic scope" value="Bacteria"/>
</dbReference>
<evidence type="ECO:0000256" key="7">
    <source>
        <dbReference type="SAM" id="Phobius"/>
    </source>
</evidence>
<proteinExistence type="inferred from homology"/>
<dbReference type="PANTHER" id="PTHR30489">
    <property type="entry name" value="LIPOPROTEIN-RELEASING SYSTEM TRANSMEMBRANE PROTEIN LOLE"/>
    <property type="match status" value="1"/>
</dbReference>
<feature type="transmembrane region" description="Helical" evidence="7">
    <location>
        <begin position="521"/>
        <end position="544"/>
    </location>
</feature>
<feature type="domain" description="ABC3 transporter permease C-terminal" evidence="8">
    <location>
        <begin position="71"/>
        <end position="189"/>
    </location>
</feature>
<gene>
    <name evidence="9" type="ordered locus">Tcur_4658</name>
</gene>
<feature type="transmembrane region" description="Helical" evidence="7">
    <location>
        <begin position="61"/>
        <end position="90"/>
    </location>
</feature>
<dbReference type="Pfam" id="PF02687">
    <property type="entry name" value="FtsX"/>
    <property type="match status" value="2"/>
</dbReference>
<evidence type="ECO:0000256" key="3">
    <source>
        <dbReference type="ARBA" id="ARBA00022475"/>
    </source>
</evidence>
<feature type="transmembrane region" description="Helical" evidence="7">
    <location>
        <begin position="207"/>
        <end position="226"/>
    </location>
</feature>
<comment type="similarity">
    <text evidence="2">Belongs to the ABC-4 integral membrane protein family. LolC/E subfamily.</text>
</comment>
<evidence type="ECO:0000256" key="4">
    <source>
        <dbReference type="ARBA" id="ARBA00022692"/>
    </source>
</evidence>
<dbReference type="PANTHER" id="PTHR30489:SF0">
    <property type="entry name" value="LIPOPROTEIN-RELEASING SYSTEM TRANSMEMBRANE PROTEIN LOLE"/>
    <property type="match status" value="1"/>
</dbReference>
<evidence type="ECO:0000256" key="2">
    <source>
        <dbReference type="ARBA" id="ARBA00005236"/>
    </source>
</evidence>
<dbReference type="KEGG" id="tcu:Tcur_4658"/>
<sequence length="638" mass="66023">MLSLSWGTLRERRWLFAGAVSAVALGVALVQSSLLTLVATGEPQIPPGTSGREAEQIQEGYVGAATLLGMTVLLAAFLAVFIVGSTFAFTVAQRRRDLALLRLAGGSRRQLVVLLLTEALLLGLAGTVLGVLLGVPAMWAQAWLLVRLGFLPGHFTVGWSAGVLPVSAGVGLGVAVCGVLAAALRAARLRPLDAVRDSGAAARVMTAGRWLVGLSCLALAAPLVVAGQSADFLGALLVAMAVSMLGAVAFSMLSPLLVPPAGWVLGSALRRAGVLGELAEANLREGTRRSAATAAPLIVLVALTAGFAGTLDSLAAATGVEIRRLTAGDLVVESTGAQAARLRQIPGVAVASTRLSVEISIRAEHREEGRTWRHTYHSGIVAIDPDAYQRTQRLRPAAGSLDRLRGATVAIGPGLAAEPIRRKVPPVARIGDRRVRLRIVAAMPEVLENGADAFLVPRELIPDELAARSPAETIVQVAPGTSVQEVAARIRAADLGTVRTVSEWADARVAAQTRGNRDIMLVLLGMSGLYAAIAVVNALVMAGAERRTEFAVARLTGLGRGQVVRAALVESCAVIAIGLLLGGLVAAAALSGLQVIAVPWTLLFWLAAGAFLVGGATTVLTAWWATRPAPVTLAAARE</sequence>
<evidence type="ECO:0000313" key="9">
    <source>
        <dbReference type="EMBL" id="ACZ00180.1"/>
    </source>
</evidence>
<name>D1A681_THECD</name>
<dbReference type="STRING" id="471852.Tcur_4658"/>
<accession>D1A681</accession>
<keyword evidence="4 7" id="KW-0812">Transmembrane</keyword>
<protein>
    <recommendedName>
        <fullName evidence="8">ABC3 transporter permease C-terminal domain-containing protein</fullName>
    </recommendedName>
</protein>
<organism evidence="9 10">
    <name type="scientific">Thermomonospora curvata (strain ATCC 19995 / DSM 43183 / JCM 3096 / KCTC 9072 / NBRC 15933 / NCIMB 10081 / Henssen B9)</name>
    <dbReference type="NCBI Taxonomy" id="471852"/>
    <lineage>
        <taxon>Bacteria</taxon>
        <taxon>Bacillati</taxon>
        <taxon>Actinomycetota</taxon>
        <taxon>Actinomycetes</taxon>
        <taxon>Streptosporangiales</taxon>
        <taxon>Thermomonosporaceae</taxon>
        <taxon>Thermomonospora</taxon>
    </lineage>
</organism>
<evidence type="ECO:0000256" key="5">
    <source>
        <dbReference type="ARBA" id="ARBA00022989"/>
    </source>
</evidence>
<dbReference type="HOGENOM" id="CLU_012341_2_1_11"/>
<evidence type="ECO:0000313" key="10">
    <source>
        <dbReference type="Proteomes" id="UP000001918"/>
    </source>
</evidence>
<keyword evidence="10" id="KW-1185">Reference proteome</keyword>
<feature type="transmembrane region" description="Helical" evidence="7">
    <location>
        <begin position="111"/>
        <end position="139"/>
    </location>
</feature>
<dbReference type="InterPro" id="IPR051447">
    <property type="entry name" value="Lipoprotein-release_system"/>
</dbReference>
<evidence type="ECO:0000256" key="6">
    <source>
        <dbReference type="ARBA" id="ARBA00023136"/>
    </source>
</evidence>
<dbReference type="EMBL" id="CP001738">
    <property type="protein sequence ID" value="ACZ00180.1"/>
    <property type="molecule type" value="Genomic_DNA"/>
</dbReference>
<feature type="transmembrane region" description="Helical" evidence="7">
    <location>
        <begin position="14"/>
        <end position="41"/>
    </location>
</feature>
<dbReference type="GO" id="GO:0098797">
    <property type="term" value="C:plasma membrane protein complex"/>
    <property type="evidence" value="ECO:0007669"/>
    <property type="project" value="TreeGrafter"/>
</dbReference>
<dbReference type="Proteomes" id="UP000001918">
    <property type="component" value="Chromosome"/>
</dbReference>
<evidence type="ECO:0000256" key="1">
    <source>
        <dbReference type="ARBA" id="ARBA00004651"/>
    </source>
</evidence>
<feature type="domain" description="ABC3 transporter permease C-terminal" evidence="8">
    <location>
        <begin position="523"/>
        <end position="627"/>
    </location>
</feature>
<dbReference type="GO" id="GO:0044874">
    <property type="term" value="P:lipoprotein localization to outer membrane"/>
    <property type="evidence" value="ECO:0007669"/>
    <property type="project" value="TreeGrafter"/>
</dbReference>
<feature type="transmembrane region" description="Helical" evidence="7">
    <location>
        <begin position="159"/>
        <end position="186"/>
    </location>
</feature>